<dbReference type="EMBL" id="JBHSJJ010000007">
    <property type="protein sequence ID" value="MFC4872793.1"/>
    <property type="molecule type" value="Genomic_DNA"/>
</dbReference>
<evidence type="ECO:0000313" key="2">
    <source>
        <dbReference type="EMBL" id="MFC4872793.1"/>
    </source>
</evidence>
<dbReference type="EC" id="3.1.3.-" evidence="2"/>
<dbReference type="SUPFAM" id="SSF53254">
    <property type="entry name" value="Phosphoglycerate mutase-like"/>
    <property type="match status" value="1"/>
</dbReference>
<dbReference type="RefSeq" id="WP_377065373.1">
    <property type="nucleotide sequence ID" value="NZ_JBHSJJ010000007.1"/>
</dbReference>
<dbReference type="Pfam" id="PF00300">
    <property type="entry name" value="His_Phos_1"/>
    <property type="match status" value="1"/>
</dbReference>
<sequence length="212" mass="24629">MGSKKIYVVRHGQTDYNLKGVVQGSGIDAPINENGQKQAAAFYEEYKHIPFDRIYYSGLIRTRQSIERFINGKVPHESIPELNEISWGKYEGLPMDHQENEYYHNMLKKWASGELDHKIDGGESPLDVAIRLRKAFDHIVDNGGSKILVCMHGRAIRILMSVLLNYELRYMDVFKHENLCCYELTQYADRTFRMDAYRPTPVLIKEELTKII</sequence>
<dbReference type="Gene3D" id="3.40.50.1240">
    <property type="entry name" value="Phosphoglycerate mutase-like"/>
    <property type="match status" value="1"/>
</dbReference>
<dbReference type="InterPro" id="IPR051695">
    <property type="entry name" value="Phosphoglycerate_Mutase"/>
</dbReference>
<keyword evidence="3" id="KW-1185">Reference proteome</keyword>
<proteinExistence type="predicted"/>
<dbReference type="PANTHER" id="PTHR46517:SF1">
    <property type="entry name" value="FRUCTOSE-2,6-BISPHOSPHATASE TIGAR"/>
    <property type="match status" value="1"/>
</dbReference>
<organism evidence="2 3">
    <name type="scientific">Negadavirga shengliensis</name>
    <dbReference type="NCBI Taxonomy" id="1389218"/>
    <lineage>
        <taxon>Bacteria</taxon>
        <taxon>Pseudomonadati</taxon>
        <taxon>Bacteroidota</taxon>
        <taxon>Cytophagia</taxon>
        <taxon>Cytophagales</taxon>
        <taxon>Cyclobacteriaceae</taxon>
        <taxon>Negadavirga</taxon>
    </lineage>
</organism>
<dbReference type="InterPro" id="IPR029033">
    <property type="entry name" value="His_PPase_superfam"/>
</dbReference>
<keyword evidence="1 2" id="KW-0378">Hydrolase</keyword>
<dbReference type="SMART" id="SM00855">
    <property type="entry name" value="PGAM"/>
    <property type="match status" value="1"/>
</dbReference>
<reference evidence="3" key="1">
    <citation type="journal article" date="2019" name="Int. J. Syst. Evol. Microbiol.">
        <title>The Global Catalogue of Microorganisms (GCM) 10K type strain sequencing project: providing services to taxonomists for standard genome sequencing and annotation.</title>
        <authorList>
            <consortium name="The Broad Institute Genomics Platform"/>
            <consortium name="The Broad Institute Genome Sequencing Center for Infectious Disease"/>
            <person name="Wu L."/>
            <person name="Ma J."/>
        </authorList>
    </citation>
    <scope>NUCLEOTIDE SEQUENCE [LARGE SCALE GENOMIC DNA]</scope>
    <source>
        <strain evidence="3">CGMCC 4.7466</strain>
    </source>
</reference>
<dbReference type="Proteomes" id="UP001595818">
    <property type="component" value="Unassembled WGS sequence"/>
</dbReference>
<dbReference type="InterPro" id="IPR001345">
    <property type="entry name" value="PG/BPGM_mutase_AS"/>
</dbReference>
<protein>
    <submittedName>
        <fullName evidence="2">Histidine phosphatase family protein</fullName>
        <ecNumber evidence="2">3.1.3.-</ecNumber>
    </submittedName>
</protein>
<name>A0ABV9T257_9BACT</name>
<dbReference type="GO" id="GO:0016787">
    <property type="term" value="F:hydrolase activity"/>
    <property type="evidence" value="ECO:0007669"/>
    <property type="project" value="UniProtKB-KW"/>
</dbReference>
<evidence type="ECO:0000313" key="3">
    <source>
        <dbReference type="Proteomes" id="UP001595818"/>
    </source>
</evidence>
<gene>
    <name evidence="2" type="ORF">ACFPFU_13945</name>
</gene>
<dbReference type="PANTHER" id="PTHR46517">
    <property type="entry name" value="FRUCTOSE-2,6-BISPHOSPHATASE TIGAR"/>
    <property type="match status" value="1"/>
</dbReference>
<comment type="caution">
    <text evidence="2">The sequence shown here is derived from an EMBL/GenBank/DDBJ whole genome shotgun (WGS) entry which is preliminary data.</text>
</comment>
<dbReference type="InterPro" id="IPR013078">
    <property type="entry name" value="His_Pase_superF_clade-1"/>
</dbReference>
<dbReference type="PROSITE" id="PS00175">
    <property type="entry name" value="PG_MUTASE"/>
    <property type="match status" value="1"/>
</dbReference>
<evidence type="ECO:0000256" key="1">
    <source>
        <dbReference type="ARBA" id="ARBA00022801"/>
    </source>
</evidence>
<accession>A0ABV9T257</accession>
<dbReference type="CDD" id="cd07067">
    <property type="entry name" value="HP_PGM_like"/>
    <property type="match status" value="1"/>
</dbReference>